<keyword evidence="2" id="KW-0812">Transmembrane</keyword>
<name>A0A1C5HGU5_9ACTN</name>
<feature type="region of interest" description="Disordered" evidence="1">
    <location>
        <begin position="47"/>
        <end position="136"/>
    </location>
</feature>
<evidence type="ECO:0000313" key="5">
    <source>
        <dbReference type="Proteomes" id="UP000198215"/>
    </source>
</evidence>
<dbReference type="SMART" id="SM00637">
    <property type="entry name" value="CBD_II"/>
    <property type="match status" value="1"/>
</dbReference>
<dbReference type="InterPro" id="IPR008965">
    <property type="entry name" value="CBM2/CBM3_carb-bd_dom_sf"/>
</dbReference>
<dbReference type="RefSeq" id="WP_088975085.1">
    <property type="nucleotide sequence ID" value="NZ_LT607753.1"/>
</dbReference>
<dbReference type="SUPFAM" id="SSF49384">
    <property type="entry name" value="Carbohydrate-binding domain"/>
    <property type="match status" value="1"/>
</dbReference>
<accession>A0A1C5HGU5</accession>
<keyword evidence="5" id="KW-1185">Reference proteome</keyword>
<feature type="domain" description="CBM2" evidence="3">
    <location>
        <begin position="125"/>
        <end position="237"/>
    </location>
</feature>
<evidence type="ECO:0000259" key="3">
    <source>
        <dbReference type="PROSITE" id="PS51173"/>
    </source>
</evidence>
<dbReference type="InterPro" id="IPR012291">
    <property type="entry name" value="CBM2_carb-bd_dom_sf"/>
</dbReference>
<dbReference type="Gene3D" id="2.60.40.290">
    <property type="match status" value="1"/>
</dbReference>
<evidence type="ECO:0000256" key="2">
    <source>
        <dbReference type="SAM" id="Phobius"/>
    </source>
</evidence>
<organism evidence="4 5">
    <name type="scientific">Micromonospora coxensis</name>
    <dbReference type="NCBI Taxonomy" id="356852"/>
    <lineage>
        <taxon>Bacteria</taxon>
        <taxon>Bacillati</taxon>
        <taxon>Actinomycetota</taxon>
        <taxon>Actinomycetes</taxon>
        <taxon>Micromonosporales</taxon>
        <taxon>Micromonosporaceae</taxon>
        <taxon>Micromonospora</taxon>
    </lineage>
</organism>
<reference evidence="5" key="1">
    <citation type="submission" date="2016-06" db="EMBL/GenBank/DDBJ databases">
        <authorList>
            <person name="Varghese N."/>
            <person name="Submissions Spin"/>
        </authorList>
    </citation>
    <scope>NUCLEOTIDE SEQUENCE [LARGE SCALE GENOMIC DNA]</scope>
    <source>
        <strain evidence="5">DSM 45161</strain>
    </source>
</reference>
<dbReference type="OrthoDB" id="3405323at2"/>
<dbReference type="GO" id="GO:0005975">
    <property type="term" value="P:carbohydrate metabolic process"/>
    <property type="evidence" value="ECO:0007669"/>
    <property type="project" value="InterPro"/>
</dbReference>
<dbReference type="AlphaFoldDB" id="A0A1C5HGU5"/>
<gene>
    <name evidence="4" type="ORF">GA0070614_1296</name>
</gene>
<protein>
    <recommendedName>
        <fullName evidence="3">CBM2 domain-containing protein</fullName>
    </recommendedName>
</protein>
<keyword evidence="2" id="KW-0472">Membrane</keyword>
<evidence type="ECO:0000256" key="1">
    <source>
        <dbReference type="SAM" id="MobiDB-lite"/>
    </source>
</evidence>
<keyword evidence="2" id="KW-1133">Transmembrane helix</keyword>
<dbReference type="EMBL" id="LT607753">
    <property type="protein sequence ID" value="SCG45194.1"/>
    <property type="molecule type" value="Genomic_DNA"/>
</dbReference>
<evidence type="ECO:0000313" key="4">
    <source>
        <dbReference type="EMBL" id="SCG45194.1"/>
    </source>
</evidence>
<dbReference type="GO" id="GO:0030247">
    <property type="term" value="F:polysaccharide binding"/>
    <property type="evidence" value="ECO:0007669"/>
    <property type="project" value="UniProtKB-UniRule"/>
</dbReference>
<dbReference type="Proteomes" id="UP000198215">
    <property type="component" value="Chromosome I"/>
</dbReference>
<feature type="transmembrane region" description="Helical" evidence="2">
    <location>
        <begin position="20"/>
        <end position="43"/>
    </location>
</feature>
<feature type="compositionally biased region" description="Pro residues" evidence="1">
    <location>
        <begin position="103"/>
        <end position="131"/>
    </location>
</feature>
<dbReference type="GO" id="GO:0004553">
    <property type="term" value="F:hydrolase activity, hydrolyzing O-glycosyl compounds"/>
    <property type="evidence" value="ECO:0007669"/>
    <property type="project" value="InterPro"/>
</dbReference>
<sequence>MSGRRHARSPLGGLRQVAWSPWIVVVAGVLALVTLQVVALLAVPGRDRWEDGSPEPAPTLALPDLPPPTTPTRVAATLPMPVVPGLSPRRTEPLPGTAGGTGAPPPSGDPVPPGQTRPPAPPPAPAPPAPAPSVTGRYSKLNDYGDAFIGEVLLTNSASGSRSWTVRLVLPRGRLVTSWVEGAPQGTARMSDGVFTYTSGVDLDGRSSVPLRFHFEHTGGANRPSTCTVDGFACSGL</sequence>
<dbReference type="PROSITE" id="PS51173">
    <property type="entry name" value="CBM2"/>
    <property type="match status" value="1"/>
</dbReference>
<proteinExistence type="predicted"/>
<dbReference type="InterPro" id="IPR001919">
    <property type="entry name" value="CBD2"/>
</dbReference>